<name>A0A9X9M0G3_GULGU</name>
<dbReference type="EMBL" id="CYRY02034301">
    <property type="protein sequence ID" value="VCX10689.1"/>
    <property type="molecule type" value="Genomic_DNA"/>
</dbReference>
<sequence>MMKLLIVVPSHRPSRARWEMSETQTGGDYTNICAAQGSSPRPSCILQIMLLCPAG</sequence>
<comment type="caution">
    <text evidence="1">The sequence shown here is derived from an EMBL/GenBank/DDBJ whole genome shotgun (WGS) entry which is preliminary data.</text>
</comment>
<proteinExistence type="predicted"/>
<evidence type="ECO:0000313" key="1">
    <source>
        <dbReference type="EMBL" id="VCX10689.1"/>
    </source>
</evidence>
<dbReference type="Proteomes" id="UP000269945">
    <property type="component" value="Unassembled WGS sequence"/>
</dbReference>
<evidence type="ECO:0000313" key="2">
    <source>
        <dbReference type="Proteomes" id="UP000269945"/>
    </source>
</evidence>
<keyword evidence="2" id="KW-1185">Reference proteome</keyword>
<gene>
    <name evidence="1" type="ORF">BN2614_LOCUS3</name>
</gene>
<protein>
    <submittedName>
        <fullName evidence="1">Uncharacterized protein</fullName>
    </submittedName>
</protein>
<organism evidence="1 2">
    <name type="scientific">Gulo gulo</name>
    <name type="common">Wolverine</name>
    <name type="synonym">Gluton</name>
    <dbReference type="NCBI Taxonomy" id="48420"/>
    <lineage>
        <taxon>Eukaryota</taxon>
        <taxon>Metazoa</taxon>
        <taxon>Chordata</taxon>
        <taxon>Craniata</taxon>
        <taxon>Vertebrata</taxon>
        <taxon>Euteleostomi</taxon>
        <taxon>Mammalia</taxon>
        <taxon>Eutheria</taxon>
        <taxon>Laurasiatheria</taxon>
        <taxon>Carnivora</taxon>
        <taxon>Caniformia</taxon>
        <taxon>Musteloidea</taxon>
        <taxon>Mustelidae</taxon>
        <taxon>Guloninae</taxon>
        <taxon>Gulo</taxon>
    </lineage>
</organism>
<accession>A0A9X9M0G3</accession>
<dbReference type="AlphaFoldDB" id="A0A9X9M0G3"/>
<reference evidence="1 2" key="1">
    <citation type="submission" date="2018-10" db="EMBL/GenBank/DDBJ databases">
        <authorList>
            <person name="Ekblom R."/>
            <person name="Jareborg N."/>
        </authorList>
    </citation>
    <scope>NUCLEOTIDE SEQUENCE [LARGE SCALE GENOMIC DNA]</scope>
    <source>
        <tissue evidence="1">Muscle</tissue>
    </source>
</reference>